<dbReference type="AlphaFoldDB" id="A0A380K9M0"/>
<dbReference type="EC" id="3.4.21.89" evidence="3"/>
<dbReference type="GO" id="GO:0004252">
    <property type="term" value="F:serine-type endopeptidase activity"/>
    <property type="evidence" value="ECO:0007669"/>
    <property type="project" value="InterPro"/>
</dbReference>
<keyword evidence="6" id="KW-1185">Reference proteome</keyword>
<dbReference type="Pfam" id="PF10502">
    <property type="entry name" value="Peptidase_S26"/>
    <property type="match status" value="1"/>
</dbReference>
<dbReference type="GO" id="GO:0006465">
    <property type="term" value="P:signal peptide processing"/>
    <property type="evidence" value="ECO:0007669"/>
    <property type="project" value="InterPro"/>
</dbReference>
<name>A0A380K9M0_9STRE</name>
<organism evidence="5 6">
    <name type="scientific">Streptococcus hyointestinalis</name>
    <dbReference type="NCBI Taxonomy" id="1337"/>
    <lineage>
        <taxon>Bacteria</taxon>
        <taxon>Bacillati</taxon>
        <taxon>Bacillota</taxon>
        <taxon>Bacilli</taxon>
        <taxon>Lactobacillales</taxon>
        <taxon>Streptococcaceae</taxon>
        <taxon>Streptococcus</taxon>
    </lineage>
</organism>
<dbReference type="RefSeq" id="WP_115269594.1">
    <property type="nucleotide sequence ID" value="NZ_JBNPNB010000081.1"/>
</dbReference>
<dbReference type="InterPro" id="IPR036286">
    <property type="entry name" value="LexA/Signal_pep-like_sf"/>
</dbReference>
<dbReference type="PANTHER" id="PTHR43390">
    <property type="entry name" value="SIGNAL PEPTIDASE I"/>
    <property type="match status" value="1"/>
</dbReference>
<dbReference type="Gene3D" id="2.10.109.10">
    <property type="entry name" value="Umud Fragment, subunit A"/>
    <property type="match status" value="1"/>
</dbReference>
<dbReference type="InterPro" id="IPR000223">
    <property type="entry name" value="Pept_S26A_signal_pept_1"/>
</dbReference>
<accession>A0A380K9M0</accession>
<dbReference type="PANTHER" id="PTHR43390:SF1">
    <property type="entry name" value="CHLOROPLAST PROCESSING PEPTIDASE"/>
    <property type="match status" value="1"/>
</dbReference>
<evidence type="ECO:0000256" key="2">
    <source>
        <dbReference type="ARBA" id="ARBA00009370"/>
    </source>
</evidence>
<comment type="catalytic activity">
    <reaction evidence="3">
        <text>Cleavage of hydrophobic, N-terminal signal or leader sequences from secreted and periplasmic proteins.</text>
        <dbReference type="EC" id="3.4.21.89"/>
    </reaction>
</comment>
<dbReference type="CDD" id="cd06530">
    <property type="entry name" value="S26_SPase_I"/>
    <property type="match status" value="1"/>
</dbReference>
<evidence type="ECO:0000313" key="6">
    <source>
        <dbReference type="Proteomes" id="UP000254924"/>
    </source>
</evidence>
<dbReference type="NCBIfam" id="TIGR02227">
    <property type="entry name" value="sigpep_I_bact"/>
    <property type="match status" value="1"/>
</dbReference>
<dbReference type="InterPro" id="IPR019533">
    <property type="entry name" value="Peptidase_S26"/>
</dbReference>
<evidence type="ECO:0000256" key="3">
    <source>
        <dbReference type="RuleBase" id="RU362042"/>
    </source>
</evidence>
<dbReference type="Proteomes" id="UP000254924">
    <property type="component" value="Unassembled WGS sequence"/>
</dbReference>
<protein>
    <recommendedName>
        <fullName evidence="3">Signal peptidase I</fullName>
        <ecNumber evidence="3">3.4.21.89</ecNumber>
    </recommendedName>
</protein>
<feature type="transmembrane region" description="Helical" evidence="3">
    <location>
        <begin position="6"/>
        <end position="23"/>
    </location>
</feature>
<dbReference type="PRINTS" id="PR00727">
    <property type="entry name" value="LEADERPTASE"/>
</dbReference>
<reference evidence="5 6" key="1">
    <citation type="submission" date="2018-06" db="EMBL/GenBank/DDBJ databases">
        <authorList>
            <consortium name="Pathogen Informatics"/>
            <person name="Doyle S."/>
        </authorList>
    </citation>
    <scope>NUCLEOTIDE SEQUENCE [LARGE SCALE GENOMIC DNA]</scope>
    <source>
        <strain evidence="5 6">NCTC12224</strain>
    </source>
</reference>
<dbReference type="SUPFAM" id="SSF51306">
    <property type="entry name" value="LexA/Signal peptidase"/>
    <property type="match status" value="1"/>
</dbReference>
<gene>
    <name evidence="5" type="primary">spsB</name>
    <name evidence="5" type="ORF">NCTC12224_01579</name>
</gene>
<keyword evidence="3" id="KW-1133">Transmembrane helix</keyword>
<keyword evidence="3 5" id="KW-0378">Hydrolase</keyword>
<keyword evidence="3" id="KW-0472">Membrane</keyword>
<dbReference type="GO" id="GO:0005886">
    <property type="term" value="C:plasma membrane"/>
    <property type="evidence" value="ECO:0007669"/>
    <property type="project" value="UniProtKB-SubCell"/>
</dbReference>
<sequence length="185" mass="21323">MVKRDFIRNIILVIIAILAIFLLHRFVFSTFKVHDDAANTYLSSGDIVLVNKNKEPQYKDFVVYEEKGIYYISRVIGTPGEQVTVMDDILYVNNLHQEEPYIERIKAKFQSTNDSQVAFTSDLSVSSLTDGKYETIPKGKYLVLNDNRQNTNDSRQFGLISKKQIRGVISFKLYPFSEFGFVKTE</sequence>
<keyword evidence="3" id="KW-0812">Transmembrane</keyword>
<dbReference type="OrthoDB" id="9802919at2"/>
<keyword evidence="3" id="KW-0645">Protease</keyword>
<evidence type="ECO:0000256" key="1">
    <source>
        <dbReference type="ARBA" id="ARBA00004401"/>
    </source>
</evidence>
<feature type="domain" description="Peptidase S26" evidence="4">
    <location>
        <begin position="9"/>
        <end position="173"/>
    </location>
</feature>
<comment type="subcellular location">
    <subcellularLocation>
        <location evidence="1">Cell membrane</location>
        <topology evidence="1">Single-pass type II membrane protein</topology>
    </subcellularLocation>
    <subcellularLocation>
        <location evidence="3">Membrane</location>
        <topology evidence="3">Single-pass type II membrane protein</topology>
    </subcellularLocation>
</comment>
<proteinExistence type="inferred from homology"/>
<evidence type="ECO:0000313" key="5">
    <source>
        <dbReference type="EMBL" id="SUN61752.1"/>
    </source>
</evidence>
<dbReference type="EMBL" id="UHFN01000007">
    <property type="protein sequence ID" value="SUN61752.1"/>
    <property type="molecule type" value="Genomic_DNA"/>
</dbReference>
<comment type="similarity">
    <text evidence="2 3">Belongs to the peptidase S26 family.</text>
</comment>
<evidence type="ECO:0000259" key="4">
    <source>
        <dbReference type="Pfam" id="PF10502"/>
    </source>
</evidence>
<dbReference type="GeneID" id="78356870"/>
<dbReference type="GO" id="GO:0009003">
    <property type="term" value="F:signal peptidase activity"/>
    <property type="evidence" value="ECO:0007669"/>
    <property type="project" value="UniProtKB-EC"/>
</dbReference>